<keyword evidence="3" id="KW-0804">Transcription</keyword>
<dbReference type="InterPro" id="IPR009057">
    <property type="entry name" value="Homeodomain-like_sf"/>
</dbReference>
<comment type="caution">
    <text evidence="5">The sequence shown here is derived from an EMBL/GenBank/DDBJ whole genome shotgun (WGS) entry which is preliminary data.</text>
</comment>
<dbReference type="Gene3D" id="1.10.10.60">
    <property type="entry name" value="Homeodomain-like"/>
    <property type="match status" value="2"/>
</dbReference>
<evidence type="ECO:0000256" key="1">
    <source>
        <dbReference type="ARBA" id="ARBA00023015"/>
    </source>
</evidence>
<dbReference type="RefSeq" id="WP_306077043.1">
    <property type="nucleotide sequence ID" value="NZ_JAROBZ020000001.1"/>
</dbReference>
<dbReference type="SUPFAM" id="SSF46689">
    <property type="entry name" value="Homeodomain-like"/>
    <property type="match status" value="2"/>
</dbReference>
<evidence type="ECO:0000313" key="6">
    <source>
        <dbReference type="Proteomes" id="UP001241748"/>
    </source>
</evidence>
<evidence type="ECO:0000256" key="3">
    <source>
        <dbReference type="ARBA" id="ARBA00023163"/>
    </source>
</evidence>
<dbReference type="PROSITE" id="PS00041">
    <property type="entry name" value="HTH_ARAC_FAMILY_1"/>
    <property type="match status" value="1"/>
</dbReference>
<feature type="domain" description="HTH araC/xylS-type" evidence="4">
    <location>
        <begin position="319"/>
        <end position="417"/>
    </location>
</feature>
<dbReference type="PANTHER" id="PTHR43280:SF28">
    <property type="entry name" value="HTH-TYPE TRANSCRIPTIONAL ACTIVATOR RHAS"/>
    <property type="match status" value="1"/>
</dbReference>
<dbReference type="PANTHER" id="PTHR43280">
    <property type="entry name" value="ARAC-FAMILY TRANSCRIPTIONAL REGULATOR"/>
    <property type="match status" value="1"/>
</dbReference>
<protein>
    <submittedName>
        <fullName evidence="5">AraC family transcriptional regulator</fullName>
    </submittedName>
</protein>
<dbReference type="SMART" id="SM00342">
    <property type="entry name" value="HTH_ARAC"/>
    <property type="match status" value="1"/>
</dbReference>
<dbReference type="PROSITE" id="PS01124">
    <property type="entry name" value="HTH_ARAC_FAMILY_2"/>
    <property type="match status" value="1"/>
</dbReference>
<dbReference type="Pfam" id="PF12833">
    <property type="entry name" value="HTH_18"/>
    <property type="match status" value="1"/>
</dbReference>
<dbReference type="InterPro" id="IPR020449">
    <property type="entry name" value="Tscrpt_reg_AraC-type_HTH"/>
</dbReference>
<name>A0ABV4YXY5_9BACI</name>
<accession>A0ABV4YXY5</accession>
<organism evidence="5 6">
    <name type="scientific">Neobacillus driksii</name>
    <dbReference type="NCBI Taxonomy" id="3035913"/>
    <lineage>
        <taxon>Bacteria</taxon>
        <taxon>Bacillati</taxon>
        <taxon>Bacillota</taxon>
        <taxon>Bacilli</taxon>
        <taxon>Bacillales</taxon>
        <taxon>Bacillaceae</taxon>
        <taxon>Neobacillus</taxon>
    </lineage>
</organism>
<reference evidence="5 6" key="1">
    <citation type="submission" date="2024-05" db="EMBL/GenBank/DDBJ databases">
        <authorList>
            <person name="Venkateswaran K."/>
        </authorList>
    </citation>
    <scope>NUCLEOTIDE SEQUENCE [LARGE SCALE GENOMIC DNA]</scope>
    <source>
        <strain evidence="5 6">179-C4-2-HS</strain>
    </source>
</reference>
<dbReference type="PRINTS" id="PR00032">
    <property type="entry name" value="HTHARAC"/>
</dbReference>
<dbReference type="Proteomes" id="UP001241748">
    <property type="component" value="Unassembled WGS sequence"/>
</dbReference>
<keyword evidence="1" id="KW-0805">Transcription regulation</keyword>
<gene>
    <name evidence="5" type="ORF">P5G62_021510</name>
</gene>
<evidence type="ECO:0000256" key="2">
    <source>
        <dbReference type="ARBA" id="ARBA00023125"/>
    </source>
</evidence>
<proteinExistence type="predicted"/>
<sequence length="420" mass="48910">MIISGQKKFFATVHLEEVALEPLKIVSTAMKLQHITNLNTYVLNQNRELVYYHEMISIPAFMPGSGERDVLFLYDNMEQRGQLYSYINEWDLHYFGYSFSQKEEAYTVIIGPYLDKTPNLYRLSNEYRLSSAQGEVLRLIADKIYVLTVDQASSYGSVLQQFTNMMEQELAPIVILANKISGSVIQEDHLYVDEEAEIVKLRYKAEKDFMHAVERGDKNTALALINSKNMLFSFSERFPNQPLRRLKNVAIILNTLLRTSARNSQVPAIMIHRISEKYAYEIENANQVETLQQLEDRMIEEYCDLVVSNSLSNYTYITQQVMEYIHSFYNKQINKEELAAKFSTHPSHLARKFKEETKMTLTAYQQMLRINQAKHMLKTENLSVEEIAWTVGYEDPSYFARVFKKETGKSPSQFRDEAEE</sequence>
<keyword evidence="6" id="KW-1185">Reference proteome</keyword>
<dbReference type="InterPro" id="IPR018060">
    <property type="entry name" value="HTH_AraC"/>
</dbReference>
<evidence type="ECO:0000313" key="5">
    <source>
        <dbReference type="EMBL" id="MFB3169692.1"/>
    </source>
</evidence>
<keyword evidence="2" id="KW-0238">DNA-binding</keyword>
<evidence type="ECO:0000259" key="4">
    <source>
        <dbReference type="PROSITE" id="PS01124"/>
    </source>
</evidence>
<dbReference type="EMBL" id="JAROBZ020000001">
    <property type="protein sequence ID" value="MFB3169692.1"/>
    <property type="molecule type" value="Genomic_DNA"/>
</dbReference>
<dbReference type="InterPro" id="IPR018062">
    <property type="entry name" value="HTH_AraC-typ_CS"/>
</dbReference>